<dbReference type="STRING" id="1454373.ACMU_10410"/>
<dbReference type="EMBL" id="JFKE01000003">
    <property type="protein sequence ID" value="KAJ56155.1"/>
    <property type="molecule type" value="Genomic_DNA"/>
</dbReference>
<feature type="signal peptide" evidence="1">
    <location>
        <begin position="1"/>
        <end position="26"/>
    </location>
</feature>
<comment type="caution">
    <text evidence="2">The sequence shown here is derived from an EMBL/GenBank/DDBJ whole genome shotgun (WGS) entry which is preliminary data.</text>
</comment>
<name>A0A037ZI80_9RHOB</name>
<evidence type="ECO:0000313" key="3">
    <source>
        <dbReference type="Proteomes" id="UP000026249"/>
    </source>
</evidence>
<evidence type="ECO:0008006" key="4">
    <source>
        <dbReference type="Google" id="ProtNLM"/>
    </source>
</evidence>
<keyword evidence="1" id="KW-0732">Signal</keyword>
<gene>
    <name evidence="2" type="ORF">ACMU_10410</name>
</gene>
<organism evidence="2 3">
    <name type="scientific">Actibacterium mucosum KCTC 23349</name>
    <dbReference type="NCBI Taxonomy" id="1454373"/>
    <lineage>
        <taxon>Bacteria</taxon>
        <taxon>Pseudomonadati</taxon>
        <taxon>Pseudomonadota</taxon>
        <taxon>Alphaproteobacteria</taxon>
        <taxon>Rhodobacterales</taxon>
        <taxon>Roseobacteraceae</taxon>
        <taxon>Actibacterium</taxon>
    </lineage>
</organism>
<dbReference type="RefSeq" id="WP_051588186.1">
    <property type="nucleotide sequence ID" value="NZ_JFKE01000003.1"/>
</dbReference>
<reference evidence="2 3" key="1">
    <citation type="submission" date="2014-03" db="EMBL/GenBank/DDBJ databases">
        <title>Draft Genome Sequence of Actibacterium mucosum KCTC 23349, a Marine Alphaproteobacterium with Complex Ionic Requirements Isolated from Mediterranean Seawater at Malvarrosa Beach, Valencia, Spain.</title>
        <authorList>
            <person name="Arahal D.R."/>
            <person name="Shao Z."/>
            <person name="Lai Q."/>
            <person name="Pujalte M.J."/>
        </authorList>
    </citation>
    <scope>NUCLEOTIDE SEQUENCE [LARGE SCALE GENOMIC DNA]</scope>
    <source>
        <strain evidence="2 3">KCTC 23349</strain>
    </source>
</reference>
<proteinExistence type="predicted"/>
<keyword evidence="3" id="KW-1185">Reference proteome</keyword>
<feature type="chain" id="PRO_5001559579" description="Secreted protein" evidence="1">
    <location>
        <begin position="27"/>
        <end position="117"/>
    </location>
</feature>
<protein>
    <recommendedName>
        <fullName evidence="4">Secreted protein</fullName>
    </recommendedName>
</protein>
<dbReference type="Proteomes" id="UP000026249">
    <property type="component" value="Unassembled WGS sequence"/>
</dbReference>
<accession>A0A037ZI80</accession>
<sequence length="117" mass="11560">MAILRAITASLLLVSVLVSSIGLASARGQAPAVDMIVICAGQGFATIAIDADGNPTHAPVLCPDGLMGFADTTAPQPNPAPVALQVAILRPVTPLGFAPAAQATGPLARGPPPSFVA</sequence>
<evidence type="ECO:0000256" key="1">
    <source>
        <dbReference type="SAM" id="SignalP"/>
    </source>
</evidence>
<dbReference type="OrthoDB" id="7863585at2"/>
<dbReference type="AlphaFoldDB" id="A0A037ZI80"/>
<evidence type="ECO:0000313" key="2">
    <source>
        <dbReference type="EMBL" id="KAJ56155.1"/>
    </source>
</evidence>